<sequence>MSINDDFYKLMLEMGEHFKAMGLELEMPPNSINPHGTVDTYQAMREQIEQIQKHDNFNENYVLLMMKRQGLHQKLNN</sequence>
<gene>
    <name evidence="1" type="ORF">TUM19329_04150</name>
</gene>
<evidence type="ECO:0000313" key="1">
    <source>
        <dbReference type="EMBL" id="BCA94054.1"/>
    </source>
</evidence>
<dbReference type="AlphaFoldDB" id="A0A6F8T050"/>
<protein>
    <submittedName>
        <fullName evidence="1">Uncharacterized protein</fullName>
    </submittedName>
</protein>
<evidence type="ECO:0000313" key="2">
    <source>
        <dbReference type="Proteomes" id="UP000502894"/>
    </source>
</evidence>
<dbReference type="EMBL" id="AP022839">
    <property type="protein sequence ID" value="BCA94054.1"/>
    <property type="molecule type" value="Genomic_DNA"/>
</dbReference>
<dbReference type="Proteomes" id="UP000502894">
    <property type="component" value="Chromosome"/>
</dbReference>
<dbReference type="KEGG" id="lant:TUM19329_04150"/>
<accession>A0A6F8T050</accession>
<reference evidence="1" key="1">
    <citation type="journal article" date="2020" name="Microbiol. Resour. Announc.">
        <title>Complete Genome Sequence of Novel Psychrotolerant Legionella Strain TUM19329, Isolated from Antarctic Lake Sediment.</title>
        <authorList>
            <person name="Shimada S."/>
            <person name="Nakai R."/>
            <person name="Aoki K."/>
            <person name="Shimoeda N."/>
            <person name="Ohno G."/>
            <person name="Miyazaki Y."/>
            <person name="Kudoh S."/>
            <person name="Imura S."/>
            <person name="Watanabe K."/>
            <person name="Ishii Y."/>
            <person name="Tateda K."/>
        </authorList>
    </citation>
    <scope>NUCLEOTIDE SEQUENCE [LARGE SCALE GENOMIC DNA]</scope>
    <source>
        <strain evidence="1">TUM19329</strain>
    </source>
</reference>
<organism evidence="1 2">
    <name type="scientific">Legionella antarctica</name>
    <dbReference type="NCBI Taxonomy" id="2708020"/>
    <lineage>
        <taxon>Bacteria</taxon>
        <taxon>Pseudomonadati</taxon>
        <taxon>Pseudomonadota</taxon>
        <taxon>Gammaproteobacteria</taxon>
        <taxon>Legionellales</taxon>
        <taxon>Legionellaceae</taxon>
        <taxon>Legionella</taxon>
    </lineage>
</organism>
<name>A0A6F8T050_9GAMM</name>
<dbReference type="RefSeq" id="WP_173236041.1">
    <property type="nucleotide sequence ID" value="NZ_AP022839.1"/>
</dbReference>
<keyword evidence="2" id="KW-1185">Reference proteome</keyword>
<proteinExistence type="predicted"/>